<feature type="domain" description="3-oxo-5-alpha-steroid 4-dehydrogenase C-terminal" evidence="10">
    <location>
        <begin position="362"/>
        <end position="476"/>
    </location>
</feature>
<dbReference type="GO" id="GO:0016095">
    <property type="term" value="P:polyprenol catabolic process"/>
    <property type="evidence" value="ECO:0007669"/>
    <property type="project" value="UniProtKB-UniRule"/>
</dbReference>
<comment type="catalytic activity">
    <reaction evidence="8 9">
        <text>a di-trans,poly-cis-dolichal + NADP(+) = a di-trans,poly-cis-polyprenal + NADPH + H(+)</text>
        <dbReference type="Rhea" id="RHEA:80727"/>
        <dbReference type="Rhea" id="RHEA-COMP:19536"/>
        <dbReference type="Rhea" id="RHEA-COMP:19537"/>
        <dbReference type="ChEBI" id="CHEBI:15378"/>
        <dbReference type="ChEBI" id="CHEBI:57783"/>
        <dbReference type="ChEBI" id="CHEBI:58349"/>
        <dbReference type="ChEBI" id="CHEBI:231623"/>
        <dbReference type="ChEBI" id="CHEBI:231637"/>
        <dbReference type="EC" id="1.3.1.94"/>
    </reaction>
    <physiologicalReaction direction="right-to-left" evidence="8 9">
        <dbReference type="Rhea" id="RHEA:80729"/>
    </physiologicalReaction>
</comment>
<feature type="transmembrane region" description="Helical" evidence="9">
    <location>
        <begin position="358"/>
        <end position="377"/>
    </location>
</feature>
<dbReference type="GeneID" id="117238340"/>
<dbReference type="GO" id="GO:0006488">
    <property type="term" value="P:dolichol-linked oligosaccharide biosynthetic process"/>
    <property type="evidence" value="ECO:0007669"/>
    <property type="project" value="UniProtKB-UniRule"/>
</dbReference>
<evidence type="ECO:0000256" key="3">
    <source>
        <dbReference type="ARBA" id="ARBA00022692"/>
    </source>
</evidence>
<feature type="transmembrane region" description="Helical" evidence="9">
    <location>
        <begin position="409"/>
        <end position="430"/>
    </location>
</feature>
<protein>
    <recommendedName>
        <fullName evidence="7 9">Polyprenal reductase</fullName>
        <ecNumber evidence="2 9">1.3.1.94</ecNumber>
    </recommendedName>
</protein>
<dbReference type="GO" id="GO:0005789">
    <property type="term" value="C:endoplasmic reticulum membrane"/>
    <property type="evidence" value="ECO:0007669"/>
    <property type="project" value="UniProtKB-SubCell"/>
</dbReference>
<keyword evidence="4 9" id="KW-1133">Transmembrane helix</keyword>
<keyword evidence="5 9" id="KW-0472">Membrane</keyword>
<evidence type="ECO:0000256" key="7">
    <source>
        <dbReference type="ARBA" id="ARBA00047186"/>
    </source>
</evidence>
<reference evidence="12" key="1">
    <citation type="submission" date="2025-08" db="UniProtKB">
        <authorList>
            <consortium name="RefSeq"/>
        </authorList>
    </citation>
    <scope>IDENTIFICATION</scope>
    <source>
        <tissue evidence="12">Muscle</tissue>
    </source>
</reference>
<dbReference type="PANTHER" id="PTHR14624">
    <property type="entry name" value="DFG10 PROTEIN"/>
    <property type="match status" value="1"/>
</dbReference>
<dbReference type="GO" id="GO:0160198">
    <property type="term" value="F:polyprenal reductase activity"/>
    <property type="evidence" value="ECO:0007669"/>
    <property type="project" value="UniProtKB-EC"/>
</dbReference>
<dbReference type="PROSITE" id="PS50244">
    <property type="entry name" value="S5A_REDUCTASE"/>
    <property type="match status" value="1"/>
</dbReference>
<name>A0A6J3L1G1_9HYME</name>
<evidence type="ECO:0000259" key="10">
    <source>
        <dbReference type="Pfam" id="PF02544"/>
    </source>
</evidence>
<dbReference type="GO" id="GO:0003865">
    <property type="term" value="F:3-oxo-5-alpha-steroid 4-dehydrogenase activity"/>
    <property type="evidence" value="ECO:0007669"/>
    <property type="project" value="TreeGrafter"/>
</dbReference>
<evidence type="ECO:0000256" key="1">
    <source>
        <dbReference type="ARBA" id="ARBA00004127"/>
    </source>
</evidence>
<comment type="subcellular location">
    <subcellularLocation>
        <location evidence="1">Endomembrane system</location>
        <topology evidence="1">Multi-pass membrane protein</topology>
    </subcellularLocation>
    <subcellularLocation>
        <location evidence="9">Endoplasmic reticulum membrane</location>
    </subcellularLocation>
</comment>
<keyword evidence="9" id="KW-0521">NADP</keyword>
<evidence type="ECO:0000256" key="9">
    <source>
        <dbReference type="RuleBase" id="RU367081"/>
    </source>
</evidence>
<comment type="pathway">
    <text evidence="9">Protein modification; protein glycosylation.</text>
</comment>
<organism evidence="11 12">
    <name type="scientific">Bombus vosnesenskii</name>
    <dbReference type="NCBI Taxonomy" id="207650"/>
    <lineage>
        <taxon>Eukaryota</taxon>
        <taxon>Metazoa</taxon>
        <taxon>Ecdysozoa</taxon>
        <taxon>Arthropoda</taxon>
        <taxon>Hexapoda</taxon>
        <taxon>Insecta</taxon>
        <taxon>Pterygota</taxon>
        <taxon>Neoptera</taxon>
        <taxon>Endopterygota</taxon>
        <taxon>Hymenoptera</taxon>
        <taxon>Apocrita</taxon>
        <taxon>Aculeata</taxon>
        <taxon>Apoidea</taxon>
        <taxon>Anthophila</taxon>
        <taxon>Apidae</taxon>
        <taxon>Bombus</taxon>
        <taxon>Pyrobombus</taxon>
    </lineage>
</organism>
<evidence type="ECO:0000256" key="2">
    <source>
        <dbReference type="ARBA" id="ARBA00012522"/>
    </source>
</evidence>
<feature type="transmembrane region" description="Helical" evidence="9">
    <location>
        <begin position="240"/>
        <end position="261"/>
    </location>
</feature>
<dbReference type="Proteomes" id="UP000504631">
    <property type="component" value="Unplaced"/>
</dbReference>
<comment type="function">
    <text evidence="9">Plays a key role in early steps of protein N-linked glycosylation by being involved in the conversion of polyprenol into dolichol. Acts as a polyprenal reductase that mediates the reduction of polyprenal into dolichal in a NADP-dependent mechanism. Dolichols are required for the synthesis of dolichol-linked monosaccharides and the oligosaccharide precursor used for N-glycosylation.</text>
</comment>
<dbReference type="KEGG" id="bvk:117238340"/>
<accession>A0A6J3L1G1</accession>
<feature type="transmembrane region" description="Helical" evidence="9">
    <location>
        <begin position="437"/>
        <end position="458"/>
    </location>
</feature>
<comment type="similarity">
    <text evidence="6 9">Belongs to the steroid 5-alpha reductase family. Polyprenal reductase subfamily.</text>
</comment>
<evidence type="ECO:0000256" key="5">
    <source>
        <dbReference type="ARBA" id="ARBA00023136"/>
    </source>
</evidence>
<dbReference type="RefSeq" id="XP_033359087.1">
    <property type="nucleotide sequence ID" value="XM_033503196.1"/>
</dbReference>
<dbReference type="InterPro" id="IPR039698">
    <property type="entry name" value="Dfg10/SRD5A3"/>
</dbReference>
<evidence type="ECO:0000256" key="4">
    <source>
        <dbReference type="ARBA" id="ARBA00022989"/>
    </source>
</evidence>
<keyword evidence="11" id="KW-1185">Reference proteome</keyword>
<evidence type="ECO:0000313" key="12">
    <source>
        <dbReference type="RefSeq" id="XP_033359087.1"/>
    </source>
</evidence>
<dbReference type="AlphaFoldDB" id="A0A6J3L1G1"/>
<evidence type="ECO:0000256" key="8">
    <source>
        <dbReference type="ARBA" id="ARBA00049427"/>
    </source>
</evidence>
<keyword evidence="3 9" id="KW-0812">Transmembrane</keyword>
<evidence type="ECO:0000256" key="6">
    <source>
        <dbReference type="ARBA" id="ARBA00046320"/>
    </source>
</evidence>
<gene>
    <name evidence="12" type="primary">LOC117238340</name>
</gene>
<keyword evidence="9" id="KW-0560">Oxidoreductase</keyword>
<dbReference type="PANTHER" id="PTHR14624:SF0">
    <property type="entry name" value="POLYPRENOL REDUCTASE"/>
    <property type="match status" value="1"/>
</dbReference>
<dbReference type="GO" id="GO:0102389">
    <property type="term" value="F:polyprenol reductase activity"/>
    <property type="evidence" value="ECO:0007669"/>
    <property type="project" value="UniProtKB-UniRule"/>
</dbReference>
<feature type="transmembrane region" description="Helical" evidence="9">
    <location>
        <begin position="328"/>
        <end position="346"/>
    </location>
</feature>
<evidence type="ECO:0000313" key="11">
    <source>
        <dbReference type="Proteomes" id="UP000504631"/>
    </source>
</evidence>
<sequence>MKWKDRKILARFRCRNETKARGYWKEEGEKRFRLCKRKEEDLRHVIEECEITGGPKDTEKILNETGEGLTELKTIMEKRRAIQDEEERQYGSTARRQKPKSCHSFRDKIIKGVQYNRVDKRGGRYMRSEVFAYIFLSDIPWDIDHYSDPSLCGSLLLSLLVVFRSVLMVKSDGYVVYAFFVVPESSVALLCEARIIVSPANVAAYLPILITRSFRYGKYSINYQSIIKNAEVPKRWFKHFYVLAAPLSSYVLYLIICKFLWTGNSSKNVIWILDICLGSFRQALVSPESTFIATLVLTLHCWKRFYETHFVSIFSDNMMNISHYLLGYIHYIGSLVCIIGESDGFVEGSEGNFSWRRITYLQLICAIICVLSSYVQLRTNFILSNLRYNKDRKITSTAYKIPHGGLFDYISGSLQFTEIIIYILLSIILWQSTNFHYITLWVIINQTVTAVLTHKWYIQTFKNYPMSRRILLPYIF</sequence>
<keyword evidence="9" id="KW-0256">Endoplasmic reticulum</keyword>
<dbReference type="Pfam" id="PF02544">
    <property type="entry name" value="Steroid_dh"/>
    <property type="match status" value="1"/>
</dbReference>
<dbReference type="InterPro" id="IPR001104">
    <property type="entry name" value="3-oxo-5_a-steroid_4-DH_C"/>
</dbReference>
<proteinExistence type="inferred from homology"/>
<dbReference type="EC" id="1.3.1.94" evidence="2 9"/>
<dbReference type="UniPathway" id="UPA00378"/>